<gene>
    <name evidence="1" type="ORF">ERS852473_00878</name>
</gene>
<comment type="caution">
    <text evidence="1">The sequence shown here is derived from an EMBL/GenBank/DDBJ whole genome shotgun (WGS) entry which is preliminary data.</text>
</comment>
<keyword evidence="2" id="KW-1185">Reference proteome</keyword>
<accession>A0ABP2ASB6</accession>
<reference evidence="1 2" key="1">
    <citation type="submission" date="2015-09" db="EMBL/GenBank/DDBJ databases">
        <authorList>
            <consortium name="Pathogen Informatics"/>
            <person name="Wu L."/>
            <person name="Ma J."/>
        </authorList>
    </citation>
    <scope>NUCLEOTIDE SEQUENCE [LARGE SCALE GENOMIC DNA]</scope>
    <source>
        <strain evidence="1 2">2789STDY5834858</strain>
    </source>
</reference>
<name>A0ABP2ASB6_SARVE</name>
<evidence type="ECO:0000313" key="1">
    <source>
        <dbReference type="EMBL" id="CUN69537.1"/>
    </source>
</evidence>
<dbReference type="Proteomes" id="UP000095488">
    <property type="component" value="Unassembled WGS sequence"/>
</dbReference>
<evidence type="ECO:0000313" key="2">
    <source>
        <dbReference type="Proteomes" id="UP000095488"/>
    </source>
</evidence>
<organism evidence="1 2">
    <name type="scientific">Sarcina ventriculi</name>
    <name type="common">Clostridium ventriculi</name>
    <dbReference type="NCBI Taxonomy" id="1267"/>
    <lineage>
        <taxon>Bacteria</taxon>
        <taxon>Bacillati</taxon>
        <taxon>Bacillota</taxon>
        <taxon>Clostridia</taxon>
        <taxon>Eubacteriales</taxon>
        <taxon>Clostridiaceae</taxon>
        <taxon>Sarcina</taxon>
    </lineage>
</organism>
<protein>
    <submittedName>
        <fullName evidence="1">Uncharacterized protein</fullName>
    </submittedName>
</protein>
<dbReference type="EMBL" id="CYZR01000002">
    <property type="protein sequence ID" value="CUN69537.1"/>
    <property type="molecule type" value="Genomic_DNA"/>
</dbReference>
<proteinExistence type="predicted"/>
<sequence>MDSIFGERCIIKDREDNNCKIKFNYFLVNS</sequence>